<reference evidence="3" key="1">
    <citation type="journal article" date="2014" name="Genome Biol. Evol.">
        <title>Pangenome evidence for extensive interdomain horizontal transfer affecting lineage core and shell genes in uncultured planktonic thaumarchaeota and euryarchaeota.</title>
        <authorList>
            <person name="Deschamps P."/>
            <person name="Zivanovic Y."/>
            <person name="Moreira D."/>
            <person name="Rodriguez-Valera F."/>
            <person name="Lopez-Garcia P."/>
        </authorList>
    </citation>
    <scope>NUCLEOTIDE SEQUENCE</scope>
</reference>
<dbReference type="Pfam" id="PF01757">
    <property type="entry name" value="Acyl_transf_3"/>
    <property type="match status" value="1"/>
</dbReference>
<keyword evidence="1" id="KW-0812">Transmembrane</keyword>
<name>A0A075G5Y4_9EURY</name>
<feature type="transmembrane region" description="Helical" evidence="1">
    <location>
        <begin position="291"/>
        <end position="312"/>
    </location>
</feature>
<accession>A0A075G5Y4</accession>
<feature type="transmembrane region" description="Helical" evidence="1">
    <location>
        <begin position="214"/>
        <end position="235"/>
    </location>
</feature>
<feature type="transmembrane region" description="Helical" evidence="1">
    <location>
        <begin position="241"/>
        <end position="262"/>
    </location>
</feature>
<keyword evidence="1" id="KW-1133">Transmembrane helix</keyword>
<sequence length="356" mass="38222">MRFGHIDRIRAIAVLCMVEVHTAAIIPPEGISVGHPAAFVAAAFGGMAAPMFVTISGWGIHTSATRRAADPSHDTGMWVRWLAPRVLLLGLCQLLVNLLLNVDRGGRFEWHTPGVLTLLAVAALLAPVLIRLSMRSRMGLMLLMVASPLALGDASGTDWTWWERVGSQGTSEWLARLLWNGTYPAVPWLGFVLLGSIIHDLADEPSARERNIALGLVATSVTAAVAAYEGIPWALTEGEAVLTFFPASPAFLVVSGTFVLLAHRALEGSESRGGEPGGGDRLEFLEPAGRITLTIYVAHFAVLGAVASAMQGEPRLELVPAFAATIAHTLIWIPLAVWHQKHIPEVSLESLLRRLS</sequence>
<feature type="transmembrane region" description="Helical" evidence="1">
    <location>
        <begin position="38"/>
        <end position="60"/>
    </location>
</feature>
<dbReference type="AlphaFoldDB" id="A0A075G5Y4"/>
<feature type="transmembrane region" description="Helical" evidence="1">
    <location>
        <begin position="318"/>
        <end position="338"/>
    </location>
</feature>
<feature type="transmembrane region" description="Helical" evidence="1">
    <location>
        <begin position="182"/>
        <end position="202"/>
    </location>
</feature>
<organism evidence="3">
    <name type="scientific">uncultured marine group II/III euryarchaeote AD1000_95_H05</name>
    <dbReference type="NCBI Taxonomy" id="1457827"/>
    <lineage>
        <taxon>Archaea</taxon>
        <taxon>Methanobacteriati</taxon>
        <taxon>Methanobacteriota</taxon>
        <taxon>environmental samples</taxon>
    </lineage>
</organism>
<protein>
    <recommendedName>
        <fullName evidence="2">Acyltransferase 3 domain-containing protein</fullName>
    </recommendedName>
</protein>
<feature type="transmembrane region" description="Helical" evidence="1">
    <location>
        <begin position="112"/>
        <end position="130"/>
    </location>
</feature>
<evidence type="ECO:0000256" key="1">
    <source>
        <dbReference type="SAM" id="Phobius"/>
    </source>
</evidence>
<dbReference type="EMBL" id="KF900500">
    <property type="protein sequence ID" value="AIE97172.1"/>
    <property type="molecule type" value="Genomic_DNA"/>
</dbReference>
<keyword evidence="1" id="KW-0472">Membrane</keyword>
<feature type="transmembrane region" description="Helical" evidence="1">
    <location>
        <begin position="81"/>
        <end position="100"/>
    </location>
</feature>
<dbReference type="GO" id="GO:0016747">
    <property type="term" value="F:acyltransferase activity, transferring groups other than amino-acyl groups"/>
    <property type="evidence" value="ECO:0007669"/>
    <property type="project" value="InterPro"/>
</dbReference>
<dbReference type="InterPro" id="IPR002656">
    <property type="entry name" value="Acyl_transf_3_dom"/>
</dbReference>
<feature type="domain" description="Acyltransferase 3" evidence="2">
    <location>
        <begin position="6"/>
        <end position="327"/>
    </location>
</feature>
<proteinExistence type="predicted"/>
<evidence type="ECO:0000259" key="2">
    <source>
        <dbReference type="Pfam" id="PF01757"/>
    </source>
</evidence>
<evidence type="ECO:0000313" key="3">
    <source>
        <dbReference type="EMBL" id="AIE97172.1"/>
    </source>
</evidence>